<dbReference type="InterPro" id="IPR027417">
    <property type="entry name" value="P-loop_NTPase"/>
</dbReference>
<evidence type="ECO:0000313" key="13">
    <source>
        <dbReference type="Proteomes" id="UP000035540"/>
    </source>
</evidence>
<comment type="subunit">
    <text evidence="11">Monomer.</text>
</comment>
<dbReference type="PATRIC" id="fig|136857.5.peg.1454"/>
<feature type="binding site" evidence="11">
    <location>
        <position position="154"/>
    </location>
    <ligand>
        <name>ATP</name>
        <dbReference type="ChEBI" id="CHEBI:30616"/>
    </ligand>
</feature>
<dbReference type="InterPro" id="IPR000623">
    <property type="entry name" value="Shikimate_kinase/TSH1"/>
</dbReference>
<dbReference type="EMBL" id="CP011545">
    <property type="protein sequence ID" value="AKK08895.1"/>
    <property type="molecule type" value="Genomic_DNA"/>
</dbReference>
<keyword evidence="11" id="KW-0963">Cytoplasm</keyword>
<feature type="binding site" evidence="11">
    <location>
        <position position="137"/>
    </location>
    <ligand>
        <name>substrate</name>
    </ligand>
</feature>
<organism evidence="12 13">
    <name type="scientific">Corynebacterium testudinoris</name>
    <dbReference type="NCBI Taxonomy" id="136857"/>
    <lineage>
        <taxon>Bacteria</taxon>
        <taxon>Bacillati</taxon>
        <taxon>Actinomycetota</taxon>
        <taxon>Actinomycetes</taxon>
        <taxon>Mycobacteriales</taxon>
        <taxon>Corynebacteriaceae</taxon>
        <taxon>Corynebacterium</taxon>
    </lineage>
</organism>
<keyword evidence="13" id="KW-1185">Reference proteome</keyword>
<feature type="binding site" evidence="11">
    <location>
        <position position="18"/>
    </location>
    <ligand>
        <name>Mg(2+)</name>
        <dbReference type="ChEBI" id="CHEBI:18420"/>
    </ligand>
</feature>
<dbReference type="InterPro" id="IPR031322">
    <property type="entry name" value="Shikimate/glucono_kinase"/>
</dbReference>
<evidence type="ECO:0000256" key="9">
    <source>
        <dbReference type="ARBA" id="ARBA00023141"/>
    </source>
</evidence>
<dbReference type="HAMAP" id="MF_00109">
    <property type="entry name" value="Shikimate_kinase"/>
    <property type="match status" value="1"/>
</dbReference>
<keyword evidence="9 11" id="KW-0057">Aromatic amino acid biosynthesis</keyword>
<protein>
    <recommendedName>
        <fullName evidence="3 11">Shikimate kinase</fullName>
        <shortName evidence="11">SK</shortName>
        <ecNumber evidence="3 11">2.7.1.71</ecNumber>
    </recommendedName>
</protein>
<dbReference type="KEGG" id="cted:CTEST_07290"/>
<dbReference type="GO" id="GO:0008652">
    <property type="term" value="P:amino acid biosynthetic process"/>
    <property type="evidence" value="ECO:0007669"/>
    <property type="project" value="UniProtKB-KW"/>
</dbReference>
<evidence type="ECO:0000256" key="6">
    <source>
        <dbReference type="ARBA" id="ARBA00022741"/>
    </source>
</evidence>
<dbReference type="PRINTS" id="PR01100">
    <property type="entry name" value="SHIKIMTKNASE"/>
</dbReference>
<comment type="pathway">
    <text evidence="1 11">Metabolic intermediate biosynthesis; chorismate biosynthesis; chorismate from D-erythrose 4-phosphate and phosphoenolpyruvate: step 5/7.</text>
</comment>
<dbReference type="Gene3D" id="3.40.50.300">
    <property type="entry name" value="P-loop containing nucleotide triphosphate hydrolases"/>
    <property type="match status" value="1"/>
</dbReference>
<evidence type="ECO:0000256" key="3">
    <source>
        <dbReference type="ARBA" id="ARBA00012154"/>
    </source>
</evidence>
<keyword evidence="6 11" id="KW-0547">Nucleotide-binding</keyword>
<dbReference type="Proteomes" id="UP000035540">
    <property type="component" value="Chromosome"/>
</dbReference>
<dbReference type="SUPFAM" id="SSF52540">
    <property type="entry name" value="P-loop containing nucleoside triphosphate hydrolases"/>
    <property type="match status" value="1"/>
</dbReference>
<dbReference type="EC" id="2.7.1.71" evidence="3 11"/>
<feature type="binding site" evidence="11">
    <location>
        <position position="81"/>
    </location>
    <ligand>
        <name>substrate</name>
    </ligand>
</feature>
<dbReference type="PANTHER" id="PTHR21087">
    <property type="entry name" value="SHIKIMATE KINASE"/>
    <property type="match status" value="1"/>
</dbReference>
<dbReference type="UniPathway" id="UPA00053">
    <property type="reaction ID" value="UER00088"/>
</dbReference>
<evidence type="ECO:0000256" key="4">
    <source>
        <dbReference type="ARBA" id="ARBA00022605"/>
    </source>
</evidence>
<feature type="binding site" evidence="11">
    <location>
        <position position="36"/>
    </location>
    <ligand>
        <name>substrate</name>
    </ligand>
</feature>
<dbReference type="PROSITE" id="PS01128">
    <property type="entry name" value="SHIKIMATE_KINASE"/>
    <property type="match status" value="1"/>
</dbReference>
<keyword evidence="11" id="KW-0479">Metal-binding</keyword>
<evidence type="ECO:0000313" key="12">
    <source>
        <dbReference type="EMBL" id="AKK08895.1"/>
    </source>
</evidence>
<dbReference type="GO" id="GO:0005829">
    <property type="term" value="C:cytosol"/>
    <property type="evidence" value="ECO:0007669"/>
    <property type="project" value="TreeGrafter"/>
</dbReference>
<gene>
    <name evidence="11 12" type="primary">aroK</name>
    <name evidence="12" type="ORF">CTEST_07290</name>
</gene>
<evidence type="ECO:0000256" key="11">
    <source>
        <dbReference type="HAMAP-Rule" id="MF_00109"/>
    </source>
</evidence>
<dbReference type="GO" id="GO:0000287">
    <property type="term" value="F:magnesium ion binding"/>
    <property type="evidence" value="ECO:0007669"/>
    <property type="project" value="UniProtKB-UniRule"/>
</dbReference>
<feature type="binding site" evidence="11">
    <location>
        <begin position="14"/>
        <end position="19"/>
    </location>
    <ligand>
        <name>ATP</name>
        <dbReference type="ChEBI" id="CHEBI:30616"/>
    </ligand>
</feature>
<dbReference type="GO" id="GO:0004765">
    <property type="term" value="F:shikimate kinase activity"/>
    <property type="evidence" value="ECO:0007669"/>
    <property type="project" value="UniProtKB-UniRule"/>
</dbReference>
<dbReference type="GO" id="GO:0009423">
    <property type="term" value="P:chorismate biosynthetic process"/>
    <property type="evidence" value="ECO:0007669"/>
    <property type="project" value="UniProtKB-UniRule"/>
</dbReference>
<dbReference type="InterPro" id="IPR023000">
    <property type="entry name" value="Shikimate_kinase_CS"/>
</dbReference>
<comment type="catalytic activity">
    <reaction evidence="10 11">
        <text>shikimate + ATP = 3-phosphoshikimate + ADP + H(+)</text>
        <dbReference type="Rhea" id="RHEA:13121"/>
        <dbReference type="ChEBI" id="CHEBI:15378"/>
        <dbReference type="ChEBI" id="CHEBI:30616"/>
        <dbReference type="ChEBI" id="CHEBI:36208"/>
        <dbReference type="ChEBI" id="CHEBI:145989"/>
        <dbReference type="ChEBI" id="CHEBI:456216"/>
        <dbReference type="EC" id="2.7.1.71"/>
    </reaction>
</comment>
<keyword evidence="11" id="KW-0460">Magnesium</keyword>
<comment type="function">
    <text evidence="11">Catalyzes the specific phosphorylation of the 3-hydroxyl group of shikimic acid using ATP as a cosubstrate.</text>
</comment>
<dbReference type="GO" id="GO:0005524">
    <property type="term" value="F:ATP binding"/>
    <property type="evidence" value="ECO:0007669"/>
    <property type="project" value="UniProtKB-UniRule"/>
</dbReference>
<feature type="binding site" evidence="11">
    <location>
        <position position="60"/>
    </location>
    <ligand>
        <name>substrate</name>
    </ligand>
</feature>
<evidence type="ECO:0000256" key="5">
    <source>
        <dbReference type="ARBA" id="ARBA00022679"/>
    </source>
</evidence>
<evidence type="ECO:0000256" key="7">
    <source>
        <dbReference type="ARBA" id="ARBA00022777"/>
    </source>
</evidence>
<evidence type="ECO:0000256" key="1">
    <source>
        <dbReference type="ARBA" id="ARBA00004842"/>
    </source>
</evidence>
<dbReference type="STRING" id="136857.CTEST_07290"/>
<evidence type="ECO:0000256" key="8">
    <source>
        <dbReference type="ARBA" id="ARBA00022840"/>
    </source>
</evidence>
<comment type="cofactor">
    <cofactor evidence="11">
        <name>Mg(2+)</name>
        <dbReference type="ChEBI" id="CHEBI:18420"/>
    </cofactor>
    <text evidence="11">Binds 1 Mg(2+) ion per subunit.</text>
</comment>
<reference evidence="12 13" key="1">
    <citation type="journal article" date="2015" name="Genome Announc.">
        <title>Complete Genome Sequence of the Type Strain Corynebacterium testudinoris DSM 44614, Recovered from Necrotic Lesions in the Mouth of a Tortoise.</title>
        <authorList>
            <person name="Ruckert C."/>
            <person name="Kriete M."/>
            <person name="Jaenicke S."/>
            <person name="Winkler A."/>
            <person name="Tauch A."/>
        </authorList>
    </citation>
    <scope>NUCLEOTIDE SEQUENCE [LARGE SCALE GENOMIC DNA]</scope>
    <source>
        <strain evidence="12 13">DSM 44614</strain>
    </source>
</reference>
<dbReference type="AlphaFoldDB" id="A0A0G3H808"/>
<name>A0A0G3H808_9CORY</name>
<evidence type="ECO:0000256" key="10">
    <source>
        <dbReference type="ARBA" id="ARBA00048567"/>
    </source>
</evidence>
<keyword evidence="5 11" id="KW-0808">Transferase</keyword>
<keyword evidence="4 11" id="KW-0028">Amino-acid biosynthesis</keyword>
<proteinExistence type="inferred from homology"/>
<keyword evidence="8 11" id="KW-0067">ATP-binding</keyword>
<reference evidence="13" key="2">
    <citation type="submission" date="2015-05" db="EMBL/GenBank/DDBJ databases">
        <title>Complete genome sequence of Corynebacterium testudinoris DSM 44614, recovered from necrotic lesions in the mouth of a tortoise.</title>
        <authorList>
            <person name="Ruckert C."/>
            <person name="Albersmeier A."/>
            <person name="Winkler A."/>
            <person name="Tauch A."/>
        </authorList>
    </citation>
    <scope>NUCLEOTIDE SEQUENCE [LARGE SCALE GENOMIC DNA]</scope>
    <source>
        <strain evidence="13">DSM 44614</strain>
    </source>
</reference>
<comment type="subcellular location">
    <subcellularLocation>
        <location evidence="11">Cytoplasm</location>
    </subcellularLocation>
</comment>
<accession>A0A0G3H808</accession>
<keyword evidence="7 11" id="KW-0418">Kinase</keyword>
<sequence>MMIGPKVVLVGPPGAGKSTIGRRLARALALPLIDSDQLIEEEAGKSCGEVFSELGEPDFRTLEARHVAAALNSNGVVSLGGGAVLTDSTRRLLADHDVVWVDVSADEGVRRTANETSRPVLAADDPAAHYRQLLENRAPFYDEVSGYRVRTDGRTPQQVVADILGYLDSL</sequence>
<dbReference type="GO" id="GO:0009073">
    <property type="term" value="P:aromatic amino acid family biosynthetic process"/>
    <property type="evidence" value="ECO:0007669"/>
    <property type="project" value="UniProtKB-KW"/>
</dbReference>
<feature type="binding site" evidence="11">
    <location>
        <position position="118"/>
    </location>
    <ligand>
        <name>ATP</name>
        <dbReference type="ChEBI" id="CHEBI:30616"/>
    </ligand>
</feature>
<dbReference type="Pfam" id="PF01202">
    <property type="entry name" value="SKI"/>
    <property type="match status" value="1"/>
</dbReference>
<dbReference type="CDD" id="cd00464">
    <property type="entry name" value="SK"/>
    <property type="match status" value="1"/>
</dbReference>
<comment type="similarity">
    <text evidence="2 11">Belongs to the shikimate kinase family.</text>
</comment>
<evidence type="ECO:0000256" key="2">
    <source>
        <dbReference type="ARBA" id="ARBA00006997"/>
    </source>
</evidence>
<dbReference type="PANTHER" id="PTHR21087:SF16">
    <property type="entry name" value="SHIKIMATE KINASE 1, CHLOROPLASTIC"/>
    <property type="match status" value="1"/>
</dbReference>